<feature type="region of interest" description="Disordered" evidence="1">
    <location>
        <begin position="1"/>
        <end position="24"/>
    </location>
</feature>
<dbReference type="Proteomes" id="UP000002489">
    <property type="component" value="Unassembled WGS sequence"/>
</dbReference>
<reference evidence="2" key="2">
    <citation type="submission" date="2025-08" db="UniProtKB">
        <authorList>
            <consortium name="EnsemblFungi"/>
        </authorList>
    </citation>
    <scope>IDENTIFICATION</scope>
    <source>
        <strain evidence="2">4287 / CBS 123668 / FGSC 9935 / NRRL 34936</strain>
    </source>
</reference>
<dbReference type="AlphaFoldDB" id="A0A0D2Y212"/>
<reference evidence="3" key="1">
    <citation type="journal article" date="2012" name="Mol. Plant Microbe Interact.">
        <title>A highly conserved effector in Fusarium oxysporum is required for full virulence on Arabidopsis.</title>
        <authorList>
            <person name="Thatcher L.F."/>
            <person name="Gardiner D.M."/>
            <person name="Kazan K."/>
            <person name="Manners J."/>
        </authorList>
    </citation>
    <scope>NUCLEOTIDE SEQUENCE [LARGE SCALE GENOMIC DNA]</scope>
    <source>
        <strain evidence="3">Fo5176</strain>
    </source>
</reference>
<dbReference type="PANTHER" id="PTHR47784:SF9">
    <property type="entry name" value="ZN(II)2CYS6 TRANSCRIPTION FACTOR (EUROFUNG)"/>
    <property type="match status" value="1"/>
</dbReference>
<feature type="compositionally biased region" description="Basic and acidic residues" evidence="1">
    <location>
        <begin position="1"/>
        <end position="15"/>
    </location>
</feature>
<dbReference type="GO" id="GO:0001228">
    <property type="term" value="F:DNA-binding transcription activator activity, RNA polymerase II-specific"/>
    <property type="evidence" value="ECO:0007669"/>
    <property type="project" value="TreeGrafter"/>
</dbReference>
<protein>
    <submittedName>
        <fullName evidence="2">Uncharacterized protein</fullName>
    </submittedName>
</protein>
<evidence type="ECO:0000313" key="3">
    <source>
        <dbReference type="Proteomes" id="UP000002489"/>
    </source>
</evidence>
<dbReference type="EnsemblFungi" id="FOXG_10305T0">
    <property type="protein sequence ID" value="FOXG_10305P0"/>
    <property type="gene ID" value="FOXG_10305"/>
</dbReference>
<organism evidence="2 3">
    <name type="scientific">Fusarium oxysporum (strain Fo5176)</name>
    <name type="common">Fusarium vascular wilt</name>
    <dbReference type="NCBI Taxonomy" id="660025"/>
    <lineage>
        <taxon>Eukaryota</taxon>
        <taxon>Fungi</taxon>
        <taxon>Dikarya</taxon>
        <taxon>Ascomycota</taxon>
        <taxon>Pezizomycotina</taxon>
        <taxon>Sordariomycetes</taxon>
        <taxon>Hypocreomycetidae</taxon>
        <taxon>Hypocreales</taxon>
        <taxon>Nectriaceae</taxon>
        <taxon>Fusarium</taxon>
        <taxon>Fusarium oxysporum species complex</taxon>
    </lineage>
</organism>
<sequence>MAVRGEDKTGKETPVRQRKAHKKSRLGCKNCKLRSVKISPSSFQLAHQSAGPVFSVVDKSLGPINPGFRVPVIQPVKGGVGEIILDDAALAAIERFRLRTVFSVGTQKTRSVYSEGAFLLGLKHLNPCQTSSHRTALAFHWYQATALFHRRLMAAGSVPDVSRLSGSERDSLWASGALLGAASMALLDAEDVYGVWPLKKSDSLDLDWLRMSDGKKVVWNIADPTRKDSIFHQLLREWDGIPDGSKPIPPDALPTMFYDAFDIGPSSTAQNNPYHVAASLLAQLLPRKIDDNTVIQFLTFLTQLDPRYRKLLEEKDPKAMVLLAWWYTKAAAHSSWWMQRRSVVEGLAVCIYLERNCGPEAVIQELVKFPRRVFDACRGNGGSMPAQNRQPLIAGVQVY</sequence>
<accession>A0A0D2Y212</accession>
<dbReference type="InterPro" id="IPR053157">
    <property type="entry name" value="Sterol_Uptake_Regulator"/>
</dbReference>
<evidence type="ECO:0000313" key="2">
    <source>
        <dbReference type="EnsemblFungi" id="FOXG_10305P0"/>
    </source>
</evidence>
<name>A0A0D2Y212_FUSOF</name>
<evidence type="ECO:0000256" key="1">
    <source>
        <dbReference type="SAM" id="MobiDB-lite"/>
    </source>
</evidence>
<proteinExistence type="predicted"/>
<dbReference type="PANTHER" id="PTHR47784">
    <property type="entry name" value="STEROL UPTAKE CONTROL PROTEIN 2"/>
    <property type="match status" value="1"/>
</dbReference>